<dbReference type="SUPFAM" id="SSF50978">
    <property type="entry name" value="WD40 repeat-like"/>
    <property type="match status" value="1"/>
</dbReference>
<dbReference type="EMBL" id="NEVH01009069">
    <property type="protein sequence ID" value="PNF33989.1"/>
    <property type="molecule type" value="Genomic_DNA"/>
</dbReference>
<organism evidence="4 5">
    <name type="scientific">Cryptotermes secundus</name>
    <dbReference type="NCBI Taxonomy" id="105785"/>
    <lineage>
        <taxon>Eukaryota</taxon>
        <taxon>Metazoa</taxon>
        <taxon>Ecdysozoa</taxon>
        <taxon>Arthropoda</taxon>
        <taxon>Hexapoda</taxon>
        <taxon>Insecta</taxon>
        <taxon>Pterygota</taxon>
        <taxon>Neoptera</taxon>
        <taxon>Polyneoptera</taxon>
        <taxon>Dictyoptera</taxon>
        <taxon>Blattodea</taxon>
        <taxon>Blattoidea</taxon>
        <taxon>Termitoidae</taxon>
        <taxon>Kalotermitidae</taxon>
        <taxon>Cryptotermitinae</taxon>
        <taxon>Cryptotermes</taxon>
    </lineage>
</organism>
<evidence type="ECO:0000256" key="2">
    <source>
        <dbReference type="SAM" id="MobiDB-lite"/>
    </source>
</evidence>
<evidence type="ECO:0000256" key="3">
    <source>
        <dbReference type="SAM" id="Phobius"/>
    </source>
</evidence>
<keyword evidence="1" id="KW-0853">WD repeat</keyword>
<gene>
    <name evidence="4" type="ORF">B7P43_G04662</name>
</gene>
<dbReference type="OrthoDB" id="206335at2759"/>
<dbReference type="SMART" id="SM00320">
    <property type="entry name" value="WD40"/>
    <property type="match status" value="6"/>
</dbReference>
<reference evidence="4 5" key="1">
    <citation type="submission" date="2017-12" db="EMBL/GenBank/DDBJ databases">
        <title>Hemimetabolous genomes reveal molecular basis of termite eusociality.</title>
        <authorList>
            <person name="Harrison M.C."/>
            <person name="Jongepier E."/>
            <person name="Robertson H.M."/>
            <person name="Arning N."/>
            <person name="Bitard-Feildel T."/>
            <person name="Chao H."/>
            <person name="Childers C.P."/>
            <person name="Dinh H."/>
            <person name="Doddapaneni H."/>
            <person name="Dugan S."/>
            <person name="Gowin J."/>
            <person name="Greiner C."/>
            <person name="Han Y."/>
            <person name="Hu H."/>
            <person name="Hughes D.S.T."/>
            <person name="Huylmans A.-K."/>
            <person name="Kemena C."/>
            <person name="Kremer L.P.M."/>
            <person name="Lee S.L."/>
            <person name="Lopez-Ezquerra A."/>
            <person name="Mallet L."/>
            <person name="Monroy-Kuhn J.M."/>
            <person name="Moser A."/>
            <person name="Murali S.C."/>
            <person name="Muzny D.M."/>
            <person name="Otani S."/>
            <person name="Piulachs M.-D."/>
            <person name="Poelchau M."/>
            <person name="Qu J."/>
            <person name="Schaub F."/>
            <person name="Wada-Katsumata A."/>
            <person name="Worley K.C."/>
            <person name="Xie Q."/>
            <person name="Ylla G."/>
            <person name="Poulsen M."/>
            <person name="Gibbs R.A."/>
            <person name="Schal C."/>
            <person name="Richards S."/>
            <person name="Belles X."/>
            <person name="Korb J."/>
            <person name="Bornberg-Bauer E."/>
        </authorList>
    </citation>
    <scope>NUCLEOTIDE SEQUENCE [LARGE SCALE GENOMIC DNA]</scope>
    <source>
        <tissue evidence="4">Whole body</tissue>
    </source>
</reference>
<name>A0A2J7QZH8_9NEOP</name>
<dbReference type="PANTHER" id="PTHR44321:SF1">
    <property type="entry name" value="TRANSDUCIN BETA-LIKE PROTEIN 2"/>
    <property type="match status" value="1"/>
</dbReference>
<feature type="compositionally biased region" description="Basic and acidic residues" evidence="2">
    <location>
        <begin position="38"/>
        <end position="57"/>
    </location>
</feature>
<dbReference type="GO" id="GO:0030968">
    <property type="term" value="P:endoplasmic reticulum unfolded protein response"/>
    <property type="evidence" value="ECO:0007669"/>
    <property type="project" value="TreeGrafter"/>
</dbReference>
<keyword evidence="5" id="KW-1185">Reference proteome</keyword>
<evidence type="ECO:0000313" key="5">
    <source>
        <dbReference type="Proteomes" id="UP000235965"/>
    </source>
</evidence>
<feature type="repeat" description="WD" evidence="1">
    <location>
        <begin position="280"/>
        <end position="312"/>
    </location>
</feature>
<feature type="repeat" description="WD" evidence="1">
    <location>
        <begin position="91"/>
        <end position="126"/>
    </location>
</feature>
<feature type="repeat" description="WD" evidence="1">
    <location>
        <begin position="189"/>
        <end position="230"/>
    </location>
</feature>
<evidence type="ECO:0000313" key="4">
    <source>
        <dbReference type="EMBL" id="PNF33989.1"/>
    </source>
</evidence>
<dbReference type="Pfam" id="PF00400">
    <property type="entry name" value="WD40"/>
    <property type="match status" value="4"/>
</dbReference>
<comment type="caution">
    <text evidence="4">The sequence shown here is derived from an EMBL/GenBank/DDBJ whole genome shotgun (WGS) entry which is preliminary data.</text>
</comment>
<feature type="region of interest" description="Disordered" evidence="2">
    <location>
        <begin position="38"/>
        <end position="76"/>
    </location>
</feature>
<dbReference type="InterPro" id="IPR001680">
    <property type="entry name" value="WD40_rpt"/>
</dbReference>
<keyword evidence="3" id="KW-0472">Membrane</keyword>
<dbReference type="InterPro" id="IPR042410">
    <property type="entry name" value="WBSCR13"/>
</dbReference>
<dbReference type="InterPro" id="IPR015943">
    <property type="entry name" value="WD40/YVTN_repeat-like_dom_sf"/>
</dbReference>
<dbReference type="AlphaFoldDB" id="A0A2J7QZH8"/>
<dbReference type="GO" id="GO:0005783">
    <property type="term" value="C:endoplasmic reticulum"/>
    <property type="evidence" value="ECO:0007669"/>
    <property type="project" value="TreeGrafter"/>
</dbReference>
<dbReference type="Gene3D" id="2.130.10.10">
    <property type="entry name" value="YVTN repeat-like/Quinoprotein amine dehydrogenase"/>
    <property type="match status" value="2"/>
</dbReference>
<evidence type="ECO:0000256" key="1">
    <source>
        <dbReference type="PROSITE-ProRule" id="PRU00221"/>
    </source>
</evidence>
<dbReference type="Proteomes" id="UP000235965">
    <property type="component" value="Unassembled WGS sequence"/>
</dbReference>
<keyword evidence="3" id="KW-1133">Transmembrane helix</keyword>
<dbReference type="InterPro" id="IPR036322">
    <property type="entry name" value="WD40_repeat_dom_sf"/>
</dbReference>
<protein>
    <submittedName>
        <fullName evidence="4">Transducin beta-like protein 2</fullName>
    </submittedName>
</protein>
<keyword evidence="3" id="KW-0812">Transmembrane</keyword>
<proteinExistence type="predicted"/>
<feature type="transmembrane region" description="Helical" evidence="3">
    <location>
        <begin position="12"/>
        <end position="34"/>
    </location>
</feature>
<dbReference type="PANTHER" id="PTHR44321">
    <property type="entry name" value="TRANSDUCIN BETA-LIKE PROTEIN 2"/>
    <property type="match status" value="1"/>
</dbReference>
<dbReference type="PROSITE" id="PS50082">
    <property type="entry name" value="WD_REPEATS_2"/>
    <property type="match status" value="3"/>
</dbReference>
<sequence length="449" mass="49703">MADTGAGVADYPVVVVTLIVGATVLVLVYISNLLKSSKGEDSKSAEPEVPKKEKQRDVSSSGLKSSKKKHSEKWVRDSKQSFSHPWLLTSLKGHSGEVLDMDFSSNGKFLATCAEDRAVLIWSTKNWNQKDHKSLRINIEYDHARFIKWSPDSKAFIIHKNAEKVVEVYKVAKKPDGWISSVTKALTLLKHHEDDVVGLGIACNGKYIMSCSEKNDLILWDLKGEQLAKVDTYLMTTMCARISPCARFVVASGFDPDVKVWEVKFSKLGEFQQLSRAFELTGHSSGVYDVGFSADSSHMVTVSKDGTWRAFNTKIEYDKGEDPHLLSTGKYNHVGSPSRLAMSPNGEVVVVASRSSLAFYSVKTGKCDNVIDNIYSGSITCLLFDSLGKYVLTGGEKHVHVFHNVTGYRTTIASIQAKIRQPVSSAQKERMEQQIQEAESFLKSIGETS</sequence>
<dbReference type="PROSITE" id="PS50294">
    <property type="entry name" value="WD_REPEATS_REGION"/>
    <property type="match status" value="1"/>
</dbReference>
<accession>A0A2J7QZH8</accession>